<dbReference type="PROSITE" id="PS50888">
    <property type="entry name" value="BHLH"/>
    <property type="match status" value="1"/>
</dbReference>
<keyword evidence="3" id="KW-0804">Transcription</keyword>
<evidence type="ECO:0000256" key="1">
    <source>
        <dbReference type="ARBA" id="ARBA00004123"/>
    </source>
</evidence>
<evidence type="ECO:0000256" key="2">
    <source>
        <dbReference type="ARBA" id="ARBA00023015"/>
    </source>
</evidence>
<dbReference type="CDD" id="cd11393">
    <property type="entry name" value="bHLH_AtbHLH_like"/>
    <property type="match status" value="1"/>
</dbReference>
<feature type="region of interest" description="Disordered" evidence="5">
    <location>
        <begin position="343"/>
        <end position="365"/>
    </location>
</feature>
<keyword evidence="2" id="KW-0805">Transcription regulation</keyword>
<keyword evidence="8" id="KW-1185">Reference proteome</keyword>
<evidence type="ECO:0000256" key="3">
    <source>
        <dbReference type="ARBA" id="ARBA00023163"/>
    </source>
</evidence>
<dbReference type="GO" id="GO:0000978">
    <property type="term" value="F:RNA polymerase II cis-regulatory region sequence-specific DNA binding"/>
    <property type="evidence" value="ECO:0007669"/>
    <property type="project" value="TreeGrafter"/>
</dbReference>
<proteinExistence type="predicted"/>
<name>A0A8J5VVS1_ZIZPA</name>
<dbReference type="PANTHER" id="PTHR16223">
    <property type="entry name" value="TRANSCRIPTION FACTOR BHLH83-RELATED"/>
    <property type="match status" value="1"/>
</dbReference>
<evidence type="ECO:0000259" key="6">
    <source>
        <dbReference type="PROSITE" id="PS50888"/>
    </source>
</evidence>
<evidence type="ECO:0000313" key="7">
    <source>
        <dbReference type="EMBL" id="KAG8073306.1"/>
    </source>
</evidence>
<organism evidence="7 8">
    <name type="scientific">Zizania palustris</name>
    <name type="common">Northern wild rice</name>
    <dbReference type="NCBI Taxonomy" id="103762"/>
    <lineage>
        <taxon>Eukaryota</taxon>
        <taxon>Viridiplantae</taxon>
        <taxon>Streptophyta</taxon>
        <taxon>Embryophyta</taxon>
        <taxon>Tracheophyta</taxon>
        <taxon>Spermatophyta</taxon>
        <taxon>Magnoliopsida</taxon>
        <taxon>Liliopsida</taxon>
        <taxon>Poales</taxon>
        <taxon>Poaceae</taxon>
        <taxon>BOP clade</taxon>
        <taxon>Oryzoideae</taxon>
        <taxon>Oryzeae</taxon>
        <taxon>Zizaniinae</taxon>
        <taxon>Zizania</taxon>
    </lineage>
</organism>
<dbReference type="EMBL" id="JAAALK010000283">
    <property type="protein sequence ID" value="KAG8073306.1"/>
    <property type="molecule type" value="Genomic_DNA"/>
</dbReference>
<evidence type="ECO:0000313" key="8">
    <source>
        <dbReference type="Proteomes" id="UP000729402"/>
    </source>
</evidence>
<dbReference type="SMART" id="SM00353">
    <property type="entry name" value="HLH"/>
    <property type="match status" value="1"/>
</dbReference>
<reference evidence="7" key="2">
    <citation type="submission" date="2021-02" db="EMBL/GenBank/DDBJ databases">
        <authorList>
            <person name="Kimball J.A."/>
            <person name="Haas M.W."/>
            <person name="Macchietto M."/>
            <person name="Kono T."/>
            <person name="Duquette J."/>
            <person name="Shao M."/>
        </authorList>
    </citation>
    <scope>NUCLEOTIDE SEQUENCE</scope>
    <source>
        <tissue evidence="7">Fresh leaf tissue</tissue>
    </source>
</reference>
<feature type="domain" description="BHLH" evidence="6">
    <location>
        <begin position="152"/>
        <end position="201"/>
    </location>
</feature>
<feature type="compositionally biased region" description="Acidic residues" evidence="5">
    <location>
        <begin position="352"/>
        <end position="365"/>
    </location>
</feature>
<sequence>MSTAISSHPTTAPVFHLADPDMSFLQDVHPEVTDALLGFVYDPLDASANARLDDFLDPLPDQDAAIDGQHRAKRRRACVVVDNDPPLDFTADACGLALQWGGCAAQTHVPMLPELSTEFILPAPPPPPMQKHQQLPQVFVRGADPEKTTGNRCQSVQSAAARERRRRVSAKTAELSRLIPGGHKLNTAEMLQEAARHVKLLQAQVGMLALMPTVEAKVPSMAQEQMHAMLVCSGVQERLAGEGKCLVPSKLVHAMANDKAIKSNPQCLPRVAAVAVAAAHPHAVLFLSAPPRHSERSTAPPMAPDRLRLPSRTRRSGRRFPAATLSVRFALLHVSTRRSHLCGIPTRPRSADDEEEEEAEEEEEEVSRVGAITGTLLVGALLVGVIGGFRAAGYIYKDQINTFLTQFSGFIDELVVDQSVERNAFMLPDVMEQSISFF</sequence>
<protein>
    <recommendedName>
        <fullName evidence="6">BHLH domain-containing protein</fullName>
    </recommendedName>
</protein>
<dbReference type="InterPro" id="IPR045239">
    <property type="entry name" value="bHLH95_bHLH"/>
</dbReference>
<dbReference type="GO" id="GO:0000981">
    <property type="term" value="F:DNA-binding transcription factor activity, RNA polymerase II-specific"/>
    <property type="evidence" value="ECO:0007669"/>
    <property type="project" value="TreeGrafter"/>
</dbReference>
<comment type="subcellular location">
    <subcellularLocation>
        <location evidence="1">Nucleus</location>
    </subcellularLocation>
</comment>
<reference evidence="7" key="1">
    <citation type="journal article" date="2021" name="bioRxiv">
        <title>Whole Genome Assembly and Annotation of Northern Wild Rice, Zizania palustris L., Supports a Whole Genome Duplication in the Zizania Genus.</title>
        <authorList>
            <person name="Haas M."/>
            <person name="Kono T."/>
            <person name="Macchietto M."/>
            <person name="Millas R."/>
            <person name="McGilp L."/>
            <person name="Shao M."/>
            <person name="Duquette J."/>
            <person name="Hirsch C.N."/>
            <person name="Kimball J."/>
        </authorList>
    </citation>
    <scope>NUCLEOTIDE SEQUENCE</scope>
    <source>
        <tissue evidence="7">Fresh leaf tissue</tissue>
    </source>
</reference>
<keyword evidence="4" id="KW-0539">Nucleus</keyword>
<dbReference type="Pfam" id="PF00010">
    <property type="entry name" value="HLH"/>
    <property type="match status" value="1"/>
</dbReference>
<gene>
    <name evidence="7" type="ORF">GUJ93_ZPchr0006g42334</name>
</gene>
<comment type="caution">
    <text evidence="7">The sequence shown here is derived from an EMBL/GenBank/DDBJ whole genome shotgun (WGS) entry which is preliminary data.</text>
</comment>
<dbReference type="GO" id="GO:0005634">
    <property type="term" value="C:nucleus"/>
    <property type="evidence" value="ECO:0007669"/>
    <property type="project" value="UniProtKB-SubCell"/>
</dbReference>
<dbReference type="Proteomes" id="UP000729402">
    <property type="component" value="Unassembled WGS sequence"/>
</dbReference>
<dbReference type="AlphaFoldDB" id="A0A8J5VVS1"/>
<accession>A0A8J5VVS1</accession>
<evidence type="ECO:0000256" key="5">
    <source>
        <dbReference type="SAM" id="MobiDB-lite"/>
    </source>
</evidence>
<dbReference type="PANTHER" id="PTHR16223:SF49">
    <property type="entry name" value="TRANSCRIPTION FACTOR BHLH52-RELATED"/>
    <property type="match status" value="1"/>
</dbReference>
<dbReference type="GO" id="GO:0046983">
    <property type="term" value="F:protein dimerization activity"/>
    <property type="evidence" value="ECO:0007669"/>
    <property type="project" value="InterPro"/>
</dbReference>
<evidence type="ECO:0000256" key="4">
    <source>
        <dbReference type="ARBA" id="ARBA00023242"/>
    </source>
</evidence>
<dbReference type="InterPro" id="IPR011598">
    <property type="entry name" value="bHLH_dom"/>
</dbReference>
<dbReference type="InterPro" id="IPR045843">
    <property type="entry name" value="IND-like"/>
</dbReference>
<dbReference type="OrthoDB" id="1921534at2759"/>